<organism evidence="1 2">
    <name type="scientific">Melipona bicolor</name>
    <dbReference type="NCBI Taxonomy" id="60889"/>
    <lineage>
        <taxon>Eukaryota</taxon>
        <taxon>Metazoa</taxon>
        <taxon>Ecdysozoa</taxon>
        <taxon>Arthropoda</taxon>
        <taxon>Hexapoda</taxon>
        <taxon>Insecta</taxon>
        <taxon>Pterygota</taxon>
        <taxon>Neoptera</taxon>
        <taxon>Endopterygota</taxon>
        <taxon>Hymenoptera</taxon>
        <taxon>Apocrita</taxon>
        <taxon>Aculeata</taxon>
        <taxon>Apoidea</taxon>
        <taxon>Anthophila</taxon>
        <taxon>Apidae</taxon>
        <taxon>Melipona</taxon>
    </lineage>
</organism>
<dbReference type="EMBL" id="JAHYIQ010000010">
    <property type="protein sequence ID" value="KAK1128199.1"/>
    <property type="molecule type" value="Genomic_DNA"/>
</dbReference>
<accession>A0AA40G025</accession>
<reference evidence="1" key="1">
    <citation type="submission" date="2021-10" db="EMBL/GenBank/DDBJ databases">
        <title>Melipona bicolor Genome sequencing and assembly.</title>
        <authorList>
            <person name="Araujo N.S."/>
            <person name="Arias M.C."/>
        </authorList>
    </citation>
    <scope>NUCLEOTIDE SEQUENCE</scope>
    <source>
        <strain evidence="1">USP_2M_L1-L4_2017</strain>
        <tissue evidence="1">Whole body</tissue>
    </source>
</reference>
<proteinExistence type="predicted"/>
<gene>
    <name evidence="1" type="ORF">K0M31_002669</name>
</gene>
<protein>
    <submittedName>
        <fullName evidence="1">Uncharacterized protein</fullName>
    </submittedName>
</protein>
<dbReference type="Proteomes" id="UP001177670">
    <property type="component" value="Unassembled WGS sequence"/>
</dbReference>
<dbReference type="AlphaFoldDB" id="A0AA40G025"/>
<evidence type="ECO:0000313" key="1">
    <source>
        <dbReference type="EMBL" id="KAK1128199.1"/>
    </source>
</evidence>
<evidence type="ECO:0000313" key="2">
    <source>
        <dbReference type="Proteomes" id="UP001177670"/>
    </source>
</evidence>
<comment type="caution">
    <text evidence="1">The sequence shown here is derived from an EMBL/GenBank/DDBJ whole genome shotgun (WGS) entry which is preliminary data.</text>
</comment>
<sequence length="98" mass="10854">MYSAADIEFAWIWRFYVKALYLLFELKRDSSECLANTSGNGNNTCPSGLEQTLNAGRQKCDRAPRNANPMLILNELPAMGFPIVRGEGVSLAKNIKAT</sequence>
<name>A0AA40G025_9HYME</name>
<keyword evidence="2" id="KW-1185">Reference proteome</keyword>